<comment type="caution">
    <text evidence="5">The sequence shown here is derived from an EMBL/GenBank/DDBJ whole genome shotgun (WGS) entry which is preliminary data.</text>
</comment>
<dbReference type="GO" id="GO:0016758">
    <property type="term" value="F:hexosyltransferase activity"/>
    <property type="evidence" value="ECO:0007669"/>
    <property type="project" value="InterPro"/>
</dbReference>
<gene>
    <name evidence="5" type="ORF">BCR38DRAFT_335758</name>
</gene>
<dbReference type="Gene3D" id="2.70.98.40">
    <property type="entry name" value="Glycoside hydrolase, family 65, N-terminal domain"/>
    <property type="match status" value="1"/>
</dbReference>
<dbReference type="PANTHER" id="PTHR37469">
    <property type="entry name" value="CELLOBIONIC ACID PHOSPHORYLASE-RELATED"/>
    <property type="match status" value="1"/>
</dbReference>
<dbReference type="RefSeq" id="XP_040719280.1">
    <property type="nucleotide sequence ID" value="XM_040855405.1"/>
</dbReference>
<protein>
    <submittedName>
        <fullName evidence="5">Glycoside hydrolase family 94 protein</fullName>
    </submittedName>
</protein>
<keyword evidence="6" id="KW-1185">Reference proteome</keyword>
<evidence type="ECO:0000313" key="6">
    <source>
        <dbReference type="Proteomes" id="UP000193689"/>
    </source>
</evidence>
<dbReference type="GO" id="GO:0030245">
    <property type="term" value="P:cellulose catabolic process"/>
    <property type="evidence" value="ECO:0007669"/>
    <property type="project" value="InterPro"/>
</dbReference>
<evidence type="ECO:0000256" key="2">
    <source>
        <dbReference type="ARBA" id="ARBA00022679"/>
    </source>
</evidence>
<dbReference type="PANTHER" id="PTHR37469:SF2">
    <property type="entry name" value="CELLOBIONIC ACID PHOSPHORYLASE"/>
    <property type="match status" value="1"/>
</dbReference>
<dbReference type="SUPFAM" id="SSF74650">
    <property type="entry name" value="Galactose mutarotase-like"/>
    <property type="match status" value="1"/>
</dbReference>
<evidence type="ECO:0000259" key="4">
    <source>
        <dbReference type="Pfam" id="PF17167"/>
    </source>
</evidence>
<dbReference type="InterPro" id="IPR033432">
    <property type="entry name" value="GH94_catalytic"/>
</dbReference>
<dbReference type="GeneID" id="63771617"/>
<name>A0A1Y2EBP3_9PEZI</name>
<dbReference type="Gene3D" id="2.60.420.10">
    <property type="entry name" value="Maltose phosphorylase, domain 3"/>
    <property type="match status" value="1"/>
</dbReference>
<dbReference type="EMBL" id="MCFJ01000003">
    <property type="protein sequence ID" value="ORY68993.1"/>
    <property type="molecule type" value="Genomic_DNA"/>
</dbReference>
<dbReference type="GO" id="GO:0016787">
    <property type="term" value="F:hydrolase activity"/>
    <property type="evidence" value="ECO:0007669"/>
    <property type="project" value="UniProtKB-KW"/>
</dbReference>
<dbReference type="OrthoDB" id="5337493at2759"/>
<sequence length="798" mass="90229">MSYEDGKILGPTQNGERYELTSPTALPKAGGFLWNQKMMIQATCRGYATAQFMQPEPAKYSHAPNIEARTFMQPEQNYYAHHPGRFVYVKDEETGEFFSAPYEPVRAPLEKFVFSVGKSNISWTAEHLGIRVEMILGLPTDDVSELWTVKVTNVSGEPRKISMYPYFTIGYMSWMNQGADYREDLGGVVGSSITPYQKADDYYKNKYLKDKTYLLCETLPDSWETNQDAFEGEGGLHAPSAILELELKRGDARYETPTAVVQYRVSLKANEEREYRFLFGPAFDDAEILTMRSKYLSKEAFAKTASEYAEYMSQGRGCLQIESPDKELNNLVNSWLPRQVYYHGDVNRLTTDPQTRNYMQDNMGMSYIKPSVTRQALVRALSQQEPTGAMPDGILLIEGAELKYINQIPHTDHCVWLPVALDIYLSETADYALLEEKVPSKNGDEYTVLERFSRAMDWLLSSNSRDERGLSYIASGDWCDPMNMVGPKGRGISGWLTVATGYALNVWSSICEQSSKFDLATNYRDGAKQVNEAANRHLWDGDWFARGITDDGVKFGIKDDPEGRIWLNPQAWSILGGAVSPEQRKKVMKQVDEHLSTPYGVLMFAPPFSGMREDIGRVTQKFPGQGENGSVYNHAVVFYIWALYSVGGEAEADRAYGLLRQMVPGPQEEDYVQRGQLPVYIPNYYRGGWKEFPRTAGRSSQLFNTGTVGWAYRCLVEGLCGLRGVKEGLRVWPQLPGDWEGMRVTRLFRGARFEVDVKRGDVERVEVKVDGKIVPEGLVKGVQKGETYKVEVVVPRRG</sequence>
<dbReference type="InterPro" id="IPR037018">
    <property type="entry name" value="GH65_N"/>
</dbReference>
<dbReference type="GO" id="GO:0030246">
    <property type="term" value="F:carbohydrate binding"/>
    <property type="evidence" value="ECO:0007669"/>
    <property type="project" value="InterPro"/>
</dbReference>
<feature type="domain" description="Glycosyl hydrolase 94 catalytic" evidence="4">
    <location>
        <begin position="319"/>
        <end position="721"/>
    </location>
</feature>
<dbReference type="Proteomes" id="UP000193689">
    <property type="component" value="Unassembled WGS sequence"/>
</dbReference>
<dbReference type="InterPro" id="IPR008928">
    <property type="entry name" value="6-hairpin_glycosidase_sf"/>
</dbReference>
<dbReference type="AlphaFoldDB" id="A0A1Y2EBP3"/>
<dbReference type="Pfam" id="PF17167">
    <property type="entry name" value="Glyco_hydro_94"/>
    <property type="match status" value="1"/>
</dbReference>
<dbReference type="InterPro" id="IPR011013">
    <property type="entry name" value="Gal_mutarotase_sf_dom"/>
</dbReference>
<feature type="domain" description="Glycosyl hydrolase 94 supersandwich" evidence="3">
    <location>
        <begin position="65"/>
        <end position="296"/>
    </location>
</feature>
<organism evidence="5 6">
    <name type="scientific">Pseudomassariella vexata</name>
    <dbReference type="NCBI Taxonomy" id="1141098"/>
    <lineage>
        <taxon>Eukaryota</taxon>
        <taxon>Fungi</taxon>
        <taxon>Dikarya</taxon>
        <taxon>Ascomycota</taxon>
        <taxon>Pezizomycotina</taxon>
        <taxon>Sordariomycetes</taxon>
        <taxon>Xylariomycetidae</taxon>
        <taxon>Amphisphaeriales</taxon>
        <taxon>Pseudomassariaceae</taxon>
        <taxon>Pseudomassariella</taxon>
    </lineage>
</organism>
<dbReference type="FunFam" id="1.50.10.10:FF:000046">
    <property type="entry name" value="Cellobionic acid phosphorylase"/>
    <property type="match status" value="1"/>
</dbReference>
<dbReference type="SUPFAM" id="SSF48208">
    <property type="entry name" value="Six-hairpin glycosidases"/>
    <property type="match status" value="1"/>
</dbReference>
<dbReference type="Gene3D" id="1.50.10.10">
    <property type="match status" value="1"/>
</dbReference>
<dbReference type="CDD" id="cd11748">
    <property type="entry name" value="GH94N_NdvB_like"/>
    <property type="match status" value="1"/>
</dbReference>
<dbReference type="InParanoid" id="A0A1Y2EBP3"/>
<keyword evidence="5" id="KW-0378">Hydrolase</keyword>
<reference evidence="5 6" key="1">
    <citation type="submission" date="2016-07" db="EMBL/GenBank/DDBJ databases">
        <title>Pervasive Adenine N6-methylation of Active Genes in Fungi.</title>
        <authorList>
            <consortium name="DOE Joint Genome Institute"/>
            <person name="Mondo S.J."/>
            <person name="Dannebaum R.O."/>
            <person name="Kuo R.C."/>
            <person name="Labutti K."/>
            <person name="Haridas S."/>
            <person name="Kuo A."/>
            <person name="Salamov A."/>
            <person name="Ahrendt S.R."/>
            <person name="Lipzen A."/>
            <person name="Sullivan W."/>
            <person name="Andreopoulos W.B."/>
            <person name="Clum A."/>
            <person name="Lindquist E."/>
            <person name="Daum C."/>
            <person name="Ramamoorthy G.K."/>
            <person name="Gryganskyi A."/>
            <person name="Culley D."/>
            <person name="Magnuson J.K."/>
            <person name="James T.Y."/>
            <person name="O'Malley M.A."/>
            <person name="Stajich J.E."/>
            <person name="Spatafora J.W."/>
            <person name="Visel A."/>
            <person name="Grigoriev I.V."/>
        </authorList>
    </citation>
    <scope>NUCLEOTIDE SEQUENCE [LARGE SCALE GENOMIC DNA]</scope>
    <source>
        <strain evidence="5 6">CBS 129021</strain>
    </source>
</reference>
<evidence type="ECO:0000256" key="1">
    <source>
        <dbReference type="ARBA" id="ARBA00022676"/>
    </source>
</evidence>
<dbReference type="InterPro" id="IPR012341">
    <property type="entry name" value="6hp_glycosidase-like_sf"/>
</dbReference>
<dbReference type="InterPro" id="IPR037814">
    <property type="entry name" value="GH94N_CBAP"/>
</dbReference>
<dbReference type="InterPro" id="IPR010383">
    <property type="entry name" value="Glyco_hydrolase_94_b-supersand"/>
</dbReference>
<dbReference type="Pfam" id="PF06165">
    <property type="entry name" value="GH94_b-supersand"/>
    <property type="match status" value="1"/>
</dbReference>
<keyword evidence="2" id="KW-0808">Transferase</keyword>
<evidence type="ECO:0000313" key="5">
    <source>
        <dbReference type="EMBL" id="ORY68993.1"/>
    </source>
</evidence>
<dbReference type="InterPro" id="IPR052047">
    <property type="entry name" value="GH94_Enzymes"/>
</dbReference>
<accession>A0A1Y2EBP3</accession>
<evidence type="ECO:0000259" key="3">
    <source>
        <dbReference type="Pfam" id="PF06165"/>
    </source>
</evidence>
<keyword evidence="1" id="KW-0328">Glycosyltransferase</keyword>
<proteinExistence type="predicted"/>